<dbReference type="GO" id="GO:0006284">
    <property type="term" value="P:base-excision repair"/>
    <property type="evidence" value="ECO:0007669"/>
    <property type="project" value="InterPro"/>
</dbReference>
<dbReference type="GO" id="GO:0033958">
    <property type="term" value="F:DNA-deoxyinosine glycosylase activity"/>
    <property type="evidence" value="ECO:0007669"/>
    <property type="project" value="InterPro"/>
</dbReference>
<evidence type="ECO:0000256" key="6">
    <source>
        <dbReference type="ARBA" id="ARBA00023014"/>
    </source>
</evidence>
<dbReference type="GO" id="GO:0046872">
    <property type="term" value="F:metal ion binding"/>
    <property type="evidence" value="ECO:0007669"/>
    <property type="project" value="UniProtKB-KW"/>
</dbReference>
<dbReference type="AlphaFoldDB" id="A0A3D9HNA1"/>
<dbReference type="CDD" id="cd10031">
    <property type="entry name" value="UDG-F5_TTUDGB_like"/>
    <property type="match status" value="1"/>
</dbReference>
<keyword evidence="7" id="KW-0234">DNA repair</keyword>
<keyword evidence="1" id="KW-0004">4Fe-4S</keyword>
<feature type="domain" description="Uracil-DNA glycosylase-like" evidence="10">
    <location>
        <begin position="34"/>
        <end position="201"/>
    </location>
</feature>
<evidence type="ECO:0000256" key="7">
    <source>
        <dbReference type="ARBA" id="ARBA00023204"/>
    </source>
</evidence>
<dbReference type="PANTHER" id="PTHR33693">
    <property type="entry name" value="TYPE-5 URACIL-DNA GLYCOSYLASE"/>
    <property type="match status" value="1"/>
</dbReference>
<dbReference type="PANTHER" id="PTHR33693:SF3">
    <property type="entry name" value="TYPE-5 URACIL-DNA GLYCOSYLASE"/>
    <property type="match status" value="1"/>
</dbReference>
<dbReference type="SUPFAM" id="SSF52141">
    <property type="entry name" value="Uracil-DNA glycosylase-like"/>
    <property type="match status" value="1"/>
</dbReference>
<evidence type="ECO:0000256" key="4">
    <source>
        <dbReference type="ARBA" id="ARBA00022801"/>
    </source>
</evidence>
<dbReference type="Pfam" id="PF03167">
    <property type="entry name" value="UDG"/>
    <property type="match status" value="1"/>
</dbReference>
<dbReference type="InterPro" id="IPR036895">
    <property type="entry name" value="Uracil-DNA_glycosylase-like_sf"/>
</dbReference>
<evidence type="ECO:0000256" key="2">
    <source>
        <dbReference type="ARBA" id="ARBA00022723"/>
    </source>
</evidence>
<accession>A0A3D9HNA1</accession>
<dbReference type="OrthoDB" id="9787663at2"/>
<dbReference type="GO" id="GO:0051539">
    <property type="term" value="F:4 iron, 4 sulfur cluster binding"/>
    <property type="evidence" value="ECO:0007669"/>
    <property type="project" value="UniProtKB-KW"/>
</dbReference>
<evidence type="ECO:0000256" key="3">
    <source>
        <dbReference type="ARBA" id="ARBA00022763"/>
    </source>
</evidence>
<dbReference type="Proteomes" id="UP000256845">
    <property type="component" value="Unassembled WGS sequence"/>
</dbReference>
<sequence length="209" mass="23268">MLIPDKNCCKCPRLLAFRQNWREREPGWHNAPVEGYGSLKARLLVLGLAPGLKGANMSGLPFSGDGSGDYLYRFLIKYGFAEGNYENHDAATVLMTDSRVSNAVRCVPPENRPTGAEANACMPFLEAEIAAMSNLQAVLNLGKLAHQRALKVFGEKQSSMKFAHRARKTLENGVTLFDSYHCSRYNLNTGRLTVKMFEAVFSDIRDFLD</sequence>
<evidence type="ECO:0000256" key="8">
    <source>
        <dbReference type="ARBA" id="ARBA00023779"/>
    </source>
</evidence>
<dbReference type="EMBL" id="QRDW01000004">
    <property type="protein sequence ID" value="RED50885.1"/>
    <property type="molecule type" value="Genomic_DNA"/>
</dbReference>
<evidence type="ECO:0000259" key="10">
    <source>
        <dbReference type="SMART" id="SM00986"/>
    </source>
</evidence>
<protein>
    <recommendedName>
        <fullName evidence="9">Type-5 uracil-DNA glycosylase</fullName>
    </recommendedName>
</protein>
<keyword evidence="4" id="KW-0378">Hydrolase</keyword>
<dbReference type="SMART" id="SM00987">
    <property type="entry name" value="UreE_C"/>
    <property type="match status" value="1"/>
</dbReference>
<keyword evidence="5" id="KW-0408">Iron</keyword>
<keyword evidence="6" id="KW-0411">Iron-sulfur</keyword>
<evidence type="ECO:0000256" key="1">
    <source>
        <dbReference type="ARBA" id="ARBA00022485"/>
    </source>
</evidence>
<keyword evidence="2" id="KW-0479">Metal-binding</keyword>
<evidence type="ECO:0000313" key="12">
    <source>
        <dbReference type="Proteomes" id="UP000256845"/>
    </source>
</evidence>
<comment type="caution">
    <text evidence="11">The sequence shown here is derived from an EMBL/GenBank/DDBJ whole genome shotgun (WGS) entry which is preliminary data.</text>
</comment>
<name>A0A3D9HNA1_9PROT</name>
<keyword evidence="3" id="KW-0227">DNA damage</keyword>
<evidence type="ECO:0000313" key="11">
    <source>
        <dbReference type="EMBL" id="RED50885.1"/>
    </source>
</evidence>
<dbReference type="GO" id="GO:0004844">
    <property type="term" value="F:uracil DNA N-glycosylase activity"/>
    <property type="evidence" value="ECO:0007669"/>
    <property type="project" value="InterPro"/>
</dbReference>
<gene>
    <name evidence="11" type="ORF">DFP90_104157</name>
</gene>
<evidence type="ECO:0000256" key="9">
    <source>
        <dbReference type="ARBA" id="ARBA00023887"/>
    </source>
</evidence>
<organism evidence="11 12">
    <name type="scientific">Aestuariispira insulae</name>
    <dbReference type="NCBI Taxonomy" id="1461337"/>
    <lineage>
        <taxon>Bacteria</taxon>
        <taxon>Pseudomonadati</taxon>
        <taxon>Pseudomonadota</taxon>
        <taxon>Alphaproteobacteria</taxon>
        <taxon>Rhodospirillales</taxon>
        <taxon>Kiloniellaceae</taxon>
        <taxon>Aestuariispira</taxon>
    </lineage>
</organism>
<dbReference type="InterPro" id="IPR005122">
    <property type="entry name" value="Uracil-DNA_glycosylase-like"/>
</dbReference>
<dbReference type="InterPro" id="IPR051536">
    <property type="entry name" value="UDG_Type-4/5"/>
</dbReference>
<evidence type="ECO:0000256" key="5">
    <source>
        <dbReference type="ARBA" id="ARBA00023004"/>
    </source>
</evidence>
<comment type="similarity">
    <text evidence="8">Belongs to the uracil-DNA glycosylase (UDG) superfamily. Type 5 (UDGb) family.</text>
</comment>
<dbReference type="SMART" id="SM00986">
    <property type="entry name" value="UDG"/>
    <property type="match status" value="1"/>
</dbReference>
<reference evidence="11 12" key="1">
    <citation type="submission" date="2018-07" db="EMBL/GenBank/DDBJ databases">
        <title>Genomic Encyclopedia of Type Strains, Phase III (KMG-III): the genomes of soil and plant-associated and newly described type strains.</title>
        <authorList>
            <person name="Whitman W."/>
        </authorList>
    </citation>
    <scope>NUCLEOTIDE SEQUENCE [LARGE SCALE GENOMIC DNA]</scope>
    <source>
        <strain evidence="11 12">CECT 8488</strain>
    </source>
</reference>
<keyword evidence="12" id="KW-1185">Reference proteome</keyword>
<proteinExistence type="inferred from homology"/>
<dbReference type="InterPro" id="IPR044147">
    <property type="entry name" value="UdgB-like"/>
</dbReference>
<dbReference type="Gene3D" id="3.40.470.10">
    <property type="entry name" value="Uracil-DNA glycosylase-like domain"/>
    <property type="match status" value="1"/>
</dbReference>